<keyword evidence="3" id="KW-1185">Reference proteome</keyword>
<organism evidence="2 3">
    <name type="scientific">Sulfitobacter guttiformis</name>
    <dbReference type="NCBI Taxonomy" id="74349"/>
    <lineage>
        <taxon>Bacteria</taxon>
        <taxon>Pseudomonadati</taxon>
        <taxon>Pseudomonadota</taxon>
        <taxon>Alphaproteobacteria</taxon>
        <taxon>Rhodobacterales</taxon>
        <taxon>Roseobacteraceae</taxon>
        <taxon>Sulfitobacter</taxon>
    </lineage>
</organism>
<keyword evidence="1" id="KW-1133">Transmembrane helix</keyword>
<comment type="caution">
    <text evidence="2">The sequence shown here is derived from an EMBL/GenBank/DDBJ whole genome shotgun (WGS) entry which is preliminary data.</text>
</comment>
<keyword evidence="1" id="KW-0472">Membrane</keyword>
<dbReference type="Proteomes" id="UP000284407">
    <property type="component" value="Unassembled WGS sequence"/>
</dbReference>
<proteinExistence type="predicted"/>
<feature type="transmembrane region" description="Helical" evidence="1">
    <location>
        <begin position="12"/>
        <end position="33"/>
    </location>
</feature>
<evidence type="ECO:0000313" key="2">
    <source>
        <dbReference type="EMBL" id="RKE96412.1"/>
    </source>
</evidence>
<name>A0A420DQA9_9RHOB</name>
<gene>
    <name evidence="2" type="ORF">C8N30_0970</name>
</gene>
<sequence>MKEPKPDPKMSGRIAMIALLVAFAVAAGMVWMAG</sequence>
<evidence type="ECO:0000313" key="3">
    <source>
        <dbReference type="Proteomes" id="UP000284407"/>
    </source>
</evidence>
<keyword evidence="1" id="KW-0812">Transmembrane</keyword>
<accession>A0A420DQA9</accession>
<dbReference type="EMBL" id="RAQK01000001">
    <property type="protein sequence ID" value="RKE96412.1"/>
    <property type="molecule type" value="Genomic_DNA"/>
</dbReference>
<evidence type="ECO:0000256" key="1">
    <source>
        <dbReference type="SAM" id="Phobius"/>
    </source>
</evidence>
<dbReference type="AlphaFoldDB" id="A0A420DQA9"/>
<reference evidence="2 3" key="1">
    <citation type="submission" date="2018-09" db="EMBL/GenBank/DDBJ databases">
        <title>Genomic Encyclopedia of Archaeal and Bacterial Type Strains, Phase II (KMG-II): from individual species to whole genera.</title>
        <authorList>
            <person name="Goeker M."/>
        </authorList>
    </citation>
    <scope>NUCLEOTIDE SEQUENCE [LARGE SCALE GENOMIC DNA]</scope>
    <source>
        <strain evidence="2 3">DSM 11458</strain>
    </source>
</reference>
<protein>
    <submittedName>
        <fullName evidence="2">Uncharacterized protein</fullName>
    </submittedName>
</protein>